<gene>
    <name evidence="2" type="ORF">Tci_831844</name>
</gene>
<evidence type="ECO:0000313" key="2">
    <source>
        <dbReference type="EMBL" id="GFC59874.1"/>
    </source>
</evidence>
<feature type="compositionally biased region" description="Basic and acidic residues" evidence="1">
    <location>
        <begin position="88"/>
        <end position="98"/>
    </location>
</feature>
<reference evidence="2" key="1">
    <citation type="journal article" date="2019" name="Sci. Rep.">
        <title>Draft genome of Tanacetum cinerariifolium, the natural source of mosquito coil.</title>
        <authorList>
            <person name="Yamashiro T."/>
            <person name="Shiraishi A."/>
            <person name="Satake H."/>
            <person name="Nakayama K."/>
        </authorList>
    </citation>
    <scope>NUCLEOTIDE SEQUENCE</scope>
</reference>
<organism evidence="2">
    <name type="scientific">Tanacetum cinerariifolium</name>
    <name type="common">Dalmatian daisy</name>
    <name type="synonym">Chrysanthemum cinerariifolium</name>
    <dbReference type="NCBI Taxonomy" id="118510"/>
    <lineage>
        <taxon>Eukaryota</taxon>
        <taxon>Viridiplantae</taxon>
        <taxon>Streptophyta</taxon>
        <taxon>Embryophyta</taxon>
        <taxon>Tracheophyta</taxon>
        <taxon>Spermatophyta</taxon>
        <taxon>Magnoliopsida</taxon>
        <taxon>eudicotyledons</taxon>
        <taxon>Gunneridae</taxon>
        <taxon>Pentapetalae</taxon>
        <taxon>asterids</taxon>
        <taxon>campanulids</taxon>
        <taxon>Asterales</taxon>
        <taxon>Asteraceae</taxon>
        <taxon>Asteroideae</taxon>
        <taxon>Anthemideae</taxon>
        <taxon>Anthemidinae</taxon>
        <taxon>Tanacetum</taxon>
    </lineage>
</organism>
<protein>
    <submittedName>
        <fullName evidence="2">Uncharacterized protein</fullName>
    </submittedName>
</protein>
<dbReference type="EMBL" id="BKCJ010983235">
    <property type="protein sequence ID" value="GFC59874.1"/>
    <property type="molecule type" value="Genomic_DNA"/>
</dbReference>
<evidence type="ECO:0000256" key="1">
    <source>
        <dbReference type="SAM" id="MobiDB-lite"/>
    </source>
</evidence>
<sequence>ARDNGTDRGLVMIRHIPKVALLLADDVLTAIKQVATRTVMTARDVHTRTVAITVAVASVINKKGCPCRHKTRMALPDSVPPARPAVRIRSDRHAGSSR</sequence>
<dbReference type="AlphaFoldDB" id="A0A699Q6W5"/>
<comment type="caution">
    <text evidence="2">The sequence shown here is derived from an EMBL/GenBank/DDBJ whole genome shotgun (WGS) entry which is preliminary data.</text>
</comment>
<feature type="region of interest" description="Disordered" evidence="1">
    <location>
        <begin position="71"/>
        <end position="98"/>
    </location>
</feature>
<feature type="non-terminal residue" evidence="2">
    <location>
        <position position="1"/>
    </location>
</feature>
<name>A0A699Q6W5_TANCI</name>
<accession>A0A699Q6W5</accession>
<proteinExistence type="predicted"/>